<name>A0A0B6TUM5_9CORY</name>
<dbReference type="PANTHER" id="PTHR30563">
    <property type="entry name" value="DNA RECOMBINATION PROTEIN RMUC"/>
    <property type="match status" value="1"/>
</dbReference>
<comment type="similarity">
    <text evidence="2">Belongs to the RmuC family.</text>
</comment>
<keyword evidence="4" id="KW-0233">DNA recombination</keyword>
<reference evidence="6 7" key="1">
    <citation type="submission" date="2014-05" db="EMBL/GenBank/DDBJ databases">
        <title>Complete genome sequence of Corynebacterium marinum DSM 44953.</title>
        <authorList>
            <person name="Schaffert L."/>
            <person name="Albersmeier A."/>
            <person name="Kalinowski J."/>
            <person name="Ruckert C."/>
        </authorList>
    </citation>
    <scope>NUCLEOTIDE SEQUENCE [LARGE SCALE GENOMIC DNA]</scope>
    <source>
        <strain evidence="6 7">DSM 44953</strain>
    </source>
</reference>
<dbReference type="InterPro" id="IPR003798">
    <property type="entry name" value="DNA_recombination_RmuC"/>
</dbReference>
<dbReference type="AlphaFoldDB" id="A0A0B6TUM5"/>
<keyword evidence="7" id="KW-1185">Reference proteome</keyword>
<comment type="function">
    <text evidence="1">Involved in DNA recombination.</text>
</comment>
<feature type="compositionally biased region" description="Basic and acidic residues" evidence="5">
    <location>
        <begin position="294"/>
        <end position="304"/>
    </location>
</feature>
<dbReference type="STRING" id="1224162.B840_04010"/>
<dbReference type="Pfam" id="PF02646">
    <property type="entry name" value="RmuC"/>
    <property type="match status" value="1"/>
</dbReference>
<evidence type="ECO:0000313" key="7">
    <source>
        <dbReference type="Proteomes" id="UP000031928"/>
    </source>
</evidence>
<dbReference type="OrthoDB" id="370725at2"/>
<proteinExistence type="inferred from homology"/>
<dbReference type="HOGENOM" id="CLU_024057_1_1_11"/>
<accession>A0A0B6TUM5</accession>
<evidence type="ECO:0000256" key="1">
    <source>
        <dbReference type="ARBA" id="ARBA00003416"/>
    </source>
</evidence>
<evidence type="ECO:0000313" key="6">
    <source>
        <dbReference type="EMBL" id="AJK68421.1"/>
    </source>
</evidence>
<dbReference type="Proteomes" id="UP000031928">
    <property type="component" value="Chromosome"/>
</dbReference>
<keyword evidence="3" id="KW-0175">Coiled coil</keyword>
<evidence type="ECO:0000256" key="2">
    <source>
        <dbReference type="ARBA" id="ARBA00009840"/>
    </source>
</evidence>
<evidence type="ECO:0000256" key="4">
    <source>
        <dbReference type="ARBA" id="ARBA00023172"/>
    </source>
</evidence>
<dbReference type="PANTHER" id="PTHR30563:SF0">
    <property type="entry name" value="DNA RECOMBINATION PROTEIN RMUC"/>
    <property type="match status" value="1"/>
</dbReference>
<sequence length="326" mass="36314">MSSALPVLLVGVLLGAALGWLAHAHRRPCEPSPPPIPTVDPGLIRLESAVSTIGGQLRELEQDRAVSYASLASQVQAMTRTSTRLTDRTDQLVTALRAPQVRGRWGEIQLERVVELAGGRRIIVDAKVPFVSYLDALDSQDPEEHGAYLRRHAHLLRTHVTQLAAKDYIDAFTPTPEFVVLFVPADPFLDAALGVDPELLEYAFSRNIVIATPTTLFALLRTVALGWRQEDISEKARDIQRLGRELYKRLNTMGDHYNRVGRQLENTIEAYNSTLTSLDSRVMVTARHLADLDVPARTDRHPTRPEQIITRPRDRSSPTDEDSGLD</sequence>
<gene>
    <name evidence="6" type="ORF">B840_04010</name>
</gene>
<dbReference type="KEGG" id="cmq:B840_04010"/>
<dbReference type="EMBL" id="CP007790">
    <property type="protein sequence ID" value="AJK68421.1"/>
    <property type="molecule type" value="Genomic_DNA"/>
</dbReference>
<dbReference type="GO" id="GO:0006310">
    <property type="term" value="P:DNA recombination"/>
    <property type="evidence" value="ECO:0007669"/>
    <property type="project" value="UniProtKB-KW"/>
</dbReference>
<feature type="region of interest" description="Disordered" evidence="5">
    <location>
        <begin position="294"/>
        <end position="326"/>
    </location>
</feature>
<evidence type="ECO:0000256" key="5">
    <source>
        <dbReference type="SAM" id="MobiDB-lite"/>
    </source>
</evidence>
<protein>
    <submittedName>
        <fullName evidence="6">Putative RmuC domain protein</fullName>
    </submittedName>
</protein>
<evidence type="ECO:0000256" key="3">
    <source>
        <dbReference type="ARBA" id="ARBA00023054"/>
    </source>
</evidence>
<organism evidence="6 7">
    <name type="scientific">Corynebacterium marinum DSM 44953</name>
    <dbReference type="NCBI Taxonomy" id="1224162"/>
    <lineage>
        <taxon>Bacteria</taxon>
        <taxon>Bacillati</taxon>
        <taxon>Actinomycetota</taxon>
        <taxon>Actinomycetes</taxon>
        <taxon>Mycobacteriales</taxon>
        <taxon>Corynebacteriaceae</taxon>
        <taxon>Corynebacterium</taxon>
    </lineage>
</organism>
<dbReference type="RefSeq" id="WP_042621061.1">
    <property type="nucleotide sequence ID" value="NZ_CP007790.1"/>
</dbReference>